<protein>
    <submittedName>
        <fullName evidence="2">Uncharacterized protein</fullName>
    </submittedName>
</protein>
<feature type="compositionally biased region" description="Basic residues" evidence="1">
    <location>
        <begin position="33"/>
        <end position="49"/>
    </location>
</feature>
<reference evidence="2" key="1">
    <citation type="journal article" date="2023" name="Mol. Phylogenet. Evol.">
        <title>Genome-scale phylogeny and comparative genomics of the fungal order Sordariales.</title>
        <authorList>
            <person name="Hensen N."/>
            <person name="Bonometti L."/>
            <person name="Westerberg I."/>
            <person name="Brannstrom I.O."/>
            <person name="Guillou S."/>
            <person name="Cros-Aarteil S."/>
            <person name="Calhoun S."/>
            <person name="Haridas S."/>
            <person name="Kuo A."/>
            <person name="Mondo S."/>
            <person name="Pangilinan J."/>
            <person name="Riley R."/>
            <person name="LaButti K."/>
            <person name="Andreopoulos B."/>
            <person name="Lipzen A."/>
            <person name="Chen C."/>
            <person name="Yan M."/>
            <person name="Daum C."/>
            <person name="Ng V."/>
            <person name="Clum A."/>
            <person name="Steindorff A."/>
            <person name="Ohm R.A."/>
            <person name="Martin F."/>
            <person name="Silar P."/>
            <person name="Natvig D.O."/>
            <person name="Lalanne C."/>
            <person name="Gautier V."/>
            <person name="Ament-Velasquez S.L."/>
            <person name="Kruys A."/>
            <person name="Hutchinson M.I."/>
            <person name="Powell A.J."/>
            <person name="Barry K."/>
            <person name="Miller A.N."/>
            <person name="Grigoriev I.V."/>
            <person name="Debuchy R."/>
            <person name="Gladieux P."/>
            <person name="Hiltunen Thoren M."/>
            <person name="Johannesson H."/>
        </authorList>
    </citation>
    <scope>NUCLEOTIDE SEQUENCE</scope>
    <source>
        <strain evidence="2">CBS 118394</strain>
    </source>
</reference>
<reference evidence="2" key="2">
    <citation type="submission" date="2023-06" db="EMBL/GenBank/DDBJ databases">
        <authorList>
            <consortium name="Lawrence Berkeley National Laboratory"/>
            <person name="Haridas S."/>
            <person name="Hensen N."/>
            <person name="Bonometti L."/>
            <person name="Westerberg I."/>
            <person name="Brannstrom I.O."/>
            <person name="Guillou S."/>
            <person name="Cros-Aarteil S."/>
            <person name="Calhoun S."/>
            <person name="Kuo A."/>
            <person name="Mondo S."/>
            <person name="Pangilinan J."/>
            <person name="Riley R."/>
            <person name="Labutti K."/>
            <person name="Andreopoulos B."/>
            <person name="Lipzen A."/>
            <person name="Chen C."/>
            <person name="Yanf M."/>
            <person name="Daum C."/>
            <person name="Ng V."/>
            <person name="Clum A."/>
            <person name="Steindorff A."/>
            <person name="Ohm R."/>
            <person name="Martin F."/>
            <person name="Silar P."/>
            <person name="Natvig D."/>
            <person name="Lalanne C."/>
            <person name="Gautier V."/>
            <person name="Ament-Velasquez S.L."/>
            <person name="Kruys A."/>
            <person name="Hutchinson M.I."/>
            <person name="Powell A.J."/>
            <person name="Barry K."/>
            <person name="Miller A.N."/>
            <person name="Grigoriev I.V."/>
            <person name="Debuchy R."/>
            <person name="Gladieux P."/>
            <person name="Thoren M.H."/>
            <person name="Johannesson H."/>
        </authorList>
    </citation>
    <scope>NUCLEOTIDE SEQUENCE</scope>
    <source>
        <strain evidence="2">CBS 118394</strain>
    </source>
</reference>
<name>A0AAE0I1H3_9PEZI</name>
<feature type="region of interest" description="Disordered" evidence="1">
    <location>
        <begin position="106"/>
        <end position="139"/>
    </location>
</feature>
<dbReference type="Proteomes" id="UP001283341">
    <property type="component" value="Unassembled WGS sequence"/>
</dbReference>
<evidence type="ECO:0000313" key="3">
    <source>
        <dbReference type="Proteomes" id="UP001283341"/>
    </source>
</evidence>
<dbReference type="AlphaFoldDB" id="A0AAE0I1H3"/>
<evidence type="ECO:0000256" key="1">
    <source>
        <dbReference type="SAM" id="MobiDB-lite"/>
    </source>
</evidence>
<dbReference type="EMBL" id="JAUEDM010000005">
    <property type="protein sequence ID" value="KAK3316721.1"/>
    <property type="molecule type" value="Genomic_DNA"/>
</dbReference>
<organism evidence="2 3">
    <name type="scientific">Apodospora peruviana</name>
    <dbReference type="NCBI Taxonomy" id="516989"/>
    <lineage>
        <taxon>Eukaryota</taxon>
        <taxon>Fungi</taxon>
        <taxon>Dikarya</taxon>
        <taxon>Ascomycota</taxon>
        <taxon>Pezizomycotina</taxon>
        <taxon>Sordariomycetes</taxon>
        <taxon>Sordariomycetidae</taxon>
        <taxon>Sordariales</taxon>
        <taxon>Lasiosphaeriaceae</taxon>
        <taxon>Apodospora</taxon>
    </lineage>
</organism>
<sequence>MGLGTNVNINLTVSVGPQGNFPVASADPGPASKKARVTKTAKVSRRQRCQGKAGTEGKADPCKDSCGQKSSTRQNSCGVVGLRLHDPHPLPSLPLLQHVPSRRARRGNLSWSARRGGGASGSTAIREDNTYDDPPPPYPGSLTTHADSLNAASSLPPLGLLNGRYQVQCLGPRHLVNEKDDSGVILTINGSALWGSFAIGPLTGVFRLLERPYRSSTRELNVDWRGEDSQGGELNGCGSEGGSFVRFLGADEIDGQFNFYSDMLLFKGRRVDGQGTRSELSAREKRQRWDEYGL</sequence>
<keyword evidence="3" id="KW-1185">Reference proteome</keyword>
<proteinExistence type="predicted"/>
<gene>
    <name evidence="2" type="ORF">B0H66DRAFT_626109</name>
</gene>
<comment type="caution">
    <text evidence="2">The sequence shown here is derived from an EMBL/GenBank/DDBJ whole genome shotgun (WGS) entry which is preliminary data.</text>
</comment>
<accession>A0AAE0I1H3</accession>
<feature type="region of interest" description="Disordered" evidence="1">
    <location>
        <begin position="23"/>
        <end position="74"/>
    </location>
</feature>
<evidence type="ECO:0000313" key="2">
    <source>
        <dbReference type="EMBL" id="KAK3316721.1"/>
    </source>
</evidence>